<evidence type="ECO:0000256" key="1">
    <source>
        <dbReference type="ARBA" id="ARBA00023015"/>
    </source>
</evidence>
<keyword evidence="2" id="KW-0238">DNA-binding</keyword>
<dbReference type="PROSITE" id="PS50987">
    <property type="entry name" value="HTH_ARSR_2"/>
    <property type="match status" value="1"/>
</dbReference>
<dbReference type="Pfam" id="PF01022">
    <property type="entry name" value="HTH_5"/>
    <property type="match status" value="1"/>
</dbReference>
<dbReference type="InterPro" id="IPR036388">
    <property type="entry name" value="WH-like_DNA-bd_sf"/>
</dbReference>
<gene>
    <name evidence="5" type="ORF">HMI46_06285</name>
</gene>
<name>A0AAP6ZZG8_PAEAL</name>
<dbReference type="GO" id="GO:0003700">
    <property type="term" value="F:DNA-binding transcription factor activity"/>
    <property type="evidence" value="ECO:0007669"/>
    <property type="project" value="InterPro"/>
</dbReference>
<comment type="caution">
    <text evidence="5">The sequence shown here is derived from an EMBL/GenBank/DDBJ whole genome shotgun (WGS) entry which is preliminary data.</text>
</comment>
<dbReference type="SUPFAM" id="SSF46785">
    <property type="entry name" value="Winged helix' DNA-binding domain"/>
    <property type="match status" value="1"/>
</dbReference>
<protein>
    <submittedName>
        <fullName evidence="5">Winged helix-turn-helix transcriptional regulator</fullName>
    </submittedName>
</protein>
<organism evidence="5 6">
    <name type="scientific">Paenibacillus alvei</name>
    <name type="common">Bacillus alvei</name>
    <dbReference type="NCBI Taxonomy" id="44250"/>
    <lineage>
        <taxon>Bacteria</taxon>
        <taxon>Bacillati</taxon>
        <taxon>Bacillota</taxon>
        <taxon>Bacilli</taxon>
        <taxon>Bacillales</taxon>
        <taxon>Paenibacillaceae</taxon>
        <taxon>Paenibacillus</taxon>
    </lineage>
</organism>
<keyword evidence="1" id="KW-0805">Transcription regulation</keyword>
<dbReference type="RefSeq" id="WP_171415575.1">
    <property type="nucleotide sequence ID" value="NZ_JABFOR010000005.1"/>
</dbReference>
<dbReference type="PANTHER" id="PTHR43132:SF6">
    <property type="entry name" value="HTH-TYPE TRANSCRIPTIONAL REPRESSOR CZRA"/>
    <property type="match status" value="1"/>
</dbReference>
<reference evidence="5 6" key="1">
    <citation type="submission" date="2020-05" db="EMBL/GenBank/DDBJ databases">
        <title>Whole genome sequencing and identification of novel metabolites from Paenibacillus alvei strain JR949.</title>
        <authorList>
            <person name="Rajendhran J."/>
            <person name="Sree Pranav P."/>
            <person name="Mahalakshmi B."/>
            <person name="Karthikeyan R."/>
        </authorList>
    </citation>
    <scope>NUCLEOTIDE SEQUENCE [LARGE SCALE GENOMIC DNA]</scope>
    <source>
        <strain evidence="5 6">JR949</strain>
    </source>
</reference>
<dbReference type="InterPro" id="IPR051011">
    <property type="entry name" value="Metal_resp_trans_reg"/>
</dbReference>
<dbReference type="InterPro" id="IPR011991">
    <property type="entry name" value="ArsR-like_HTH"/>
</dbReference>
<dbReference type="SMART" id="SM00418">
    <property type="entry name" value="HTH_ARSR"/>
    <property type="match status" value="1"/>
</dbReference>
<evidence type="ECO:0000313" key="5">
    <source>
        <dbReference type="EMBL" id="NOJ70157.1"/>
    </source>
</evidence>
<dbReference type="Proteomes" id="UP000552038">
    <property type="component" value="Unassembled WGS sequence"/>
</dbReference>
<proteinExistence type="predicted"/>
<dbReference type="EMBL" id="JABFOR010000005">
    <property type="protein sequence ID" value="NOJ70157.1"/>
    <property type="molecule type" value="Genomic_DNA"/>
</dbReference>
<dbReference type="InterPro" id="IPR036390">
    <property type="entry name" value="WH_DNA-bd_sf"/>
</dbReference>
<evidence type="ECO:0000256" key="3">
    <source>
        <dbReference type="ARBA" id="ARBA00023163"/>
    </source>
</evidence>
<accession>A0AAP6ZZG8</accession>
<dbReference type="NCBIfam" id="NF033788">
    <property type="entry name" value="HTH_metalloreg"/>
    <property type="match status" value="1"/>
</dbReference>
<evidence type="ECO:0000313" key="6">
    <source>
        <dbReference type="Proteomes" id="UP000552038"/>
    </source>
</evidence>
<evidence type="ECO:0000259" key="4">
    <source>
        <dbReference type="PROSITE" id="PS50987"/>
    </source>
</evidence>
<dbReference type="PRINTS" id="PR00778">
    <property type="entry name" value="HTHARSR"/>
</dbReference>
<dbReference type="CDD" id="cd00090">
    <property type="entry name" value="HTH_ARSR"/>
    <property type="match status" value="1"/>
</dbReference>
<dbReference type="Gene3D" id="1.10.10.10">
    <property type="entry name" value="Winged helix-like DNA-binding domain superfamily/Winged helix DNA-binding domain"/>
    <property type="match status" value="1"/>
</dbReference>
<feature type="domain" description="HTH arsR-type" evidence="4">
    <location>
        <begin position="20"/>
        <end position="113"/>
    </location>
</feature>
<keyword evidence="3" id="KW-0804">Transcription</keyword>
<sequence length="113" mass="13006">MRIITVEHTQYDCSNKDQVLEKFRQATPIFQALGDTNRQQIIMLLLEHSALNVNQITEQMDISRPAVSHHLKILRQAGLITFNKQANEKLYSLSAREFMTTIKDLMMSIEAGM</sequence>
<dbReference type="PANTHER" id="PTHR43132">
    <property type="entry name" value="ARSENICAL RESISTANCE OPERON REPRESSOR ARSR-RELATED"/>
    <property type="match status" value="1"/>
</dbReference>
<dbReference type="GO" id="GO:0003677">
    <property type="term" value="F:DNA binding"/>
    <property type="evidence" value="ECO:0007669"/>
    <property type="project" value="UniProtKB-KW"/>
</dbReference>
<dbReference type="InterPro" id="IPR001845">
    <property type="entry name" value="HTH_ArsR_DNA-bd_dom"/>
</dbReference>
<evidence type="ECO:0000256" key="2">
    <source>
        <dbReference type="ARBA" id="ARBA00023125"/>
    </source>
</evidence>
<dbReference type="AlphaFoldDB" id="A0AAP6ZZG8"/>